<reference evidence="1 2" key="1">
    <citation type="submission" date="2018-08" db="EMBL/GenBank/DDBJ databases">
        <title>Sequencing the genomes of 1000 actinobacteria strains.</title>
        <authorList>
            <person name="Klenk H.-P."/>
        </authorList>
    </citation>
    <scope>NUCLEOTIDE SEQUENCE [LARGE SCALE GENOMIC DNA]</scope>
    <source>
        <strain evidence="1 2">DSM 44099</strain>
    </source>
</reference>
<keyword evidence="2" id="KW-1185">Reference proteome</keyword>
<evidence type="ECO:0008006" key="3">
    <source>
        <dbReference type="Google" id="ProtNLM"/>
    </source>
</evidence>
<sequence>MIAVAEFDISLRGYDRATIDDLVHEVEAAAGDPVRIAAAVRAAGEPTVALRGYDRVQVDAWLAERGGTLAGAGGGRGRGGGAVDGGRAAGAGTAASGGAGGDAPRLMVVLRGYRIAETDALFATIGAALNGDDPFRRAEALRAIHEARLPVVFRGYDRGTIDTLLERAARDLSGGQVH</sequence>
<dbReference type="EMBL" id="QUMQ01000001">
    <property type="protein sequence ID" value="REF94803.1"/>
    <property type="molecule type" value="Genomic_DNA"/>
</dbReference>
<organism evidence="1 2">
    <name type="scientific">Asanoa ferruginea</name>
    <dbReference type="NCBI Taxonomy" id="53367"/>
    <lineage>
        <taxon>Bacteria</taxon>
        <taxon>Bacillati</taxon>
        <taxon>Actinomycetota</taxon>
        <taxon>Actinomycetes</taxon>
        <taxon>Micromonosporales</taxon>
        <taxon>Micromonosporaceae</taxon>
        <taxon>Asanoa</taxon>
    </lineage>
</organism>
<accession>A0A3D9ZG17</accession>
<dbReference type="Proteomes" id="UP000256913">
    <property type="component" value="Unassembled WGS sequence"/>
</dbReference>
<protein>
    <recommendedName>
        <fullName evidence="3">DivIVA domain-containing protein</fullName>
    </recommendedName>
</protein>
<evidence type="ECO:0000313" key="1">
    <source>
        <dbReference type="EMBL" id="REF94803.1"/>
    </source>
</evidence>
<proteinExistence type="predicted"/>
<evidence type="ECO:0000313" key="2">
    <source>
        <dbReference type="Proteomes" id="UP000256913"/>
    </source>
</evidence>
<gene>
    <name evidence="1" type="ORF">DFJ67_0747</name>
</gene>
<dbReference type="AlphaFoldDB" id="A0A3D9ZG17"/>
<comment type="caution">
    <text evidence="1">The sequence shown here is derived from an EMBL/GenBank/DDBJ whole genome shotgun (WGS) entry which is preliminary data.</text>
</comment>
<name>A0A3D9ZG17_9ACTN</name>